<keyword evidence="1" id="KW-0880">Kelch repeat</keyword>
<keyword evidence="4" id="KW-1185">Reference proteome</keyword>
<comment type="caution">
    <text evidence="3">The sequence shown here is derived from an EMBL/GenBank/DDBJ whole genome shotgun (WGS) entry which is preliminary data.</text>
</comment>
<dbReference type="OrthoDB" id="283842at2759"/>
<dbReference type="SUPFAM" id="SSF117281">
    <property type="entry name" value="Kelch motif"/>
    <property type="match status" value="1"/>
</dbReference>
<gene>
    <name evidence="3" type="ORF">SteCoe_5279</name>
</gene>
<evidence type="ECO:0000256" key="2">
    <source>
        <dbReference type="ARBA" id="ARBA00022737"/>
    </source>
</evidence>
<dbReference type="InterPro" id="IPR006652">
    <property type="entry name" value="Kelch_1"/>
</dbReference>
<evidence type="ECO:0000256" key="1">
    <source>
        <dbReference type="ARBA" id="ARBA00022441"/>
    </source>
</evidence>
<reference evidence="3 4" key="1">
    <citation type="submission" date="2016-11" db="EMBL/GenBank/DDBJ databases">
        <title>The macronuclear genome of Stentor coeruleus: a giant cell with tiny introns.</title>
        <authorList>
            <person name="Slabodnick M."/>
            <person name="Ruby J.G."/>
            <person name="Reiff S.B."/>
            <person name="Swart E.C."/>
            <person name="Gosai S."/>
            <person name="Prabakaran S."/>
            <person name="Witkowska E."/>
            <person name="Larue G.E."/>
            <person name="Fisher S."/>
            <person name="Freeman R.M."/>
            <person name="Gunawardena J."/>
            <person name="Chu W."/>
            <person name="Stover N.A."/>
            <person name="Gregory B.D."/>
            <person name="Nowacki M."/>
            <person name="Derisi J."/>
            <person name="Roy S.W."/>
            <person name="Marshall W.F."/>
            <person name="Sood P."/>
        </authorList>
    </citation>
    <scope>NUCLEOTIDE SEQUENCE [LARGE SCALE GENOMIC DNA]</scope>
    <source>
        <strain evidence="3">WM001</strain>
    </source>
</reference>
<protein>
    <submittedName>
        <fullName evidence="3">Uncharacterized protein</fullName>
    </submittedName>
</protein>
<dbReference type="Gene3D" id="2.120.10.80">
    <property type="entry name" value="Kelch-type beta propeller"/>
    <property type="match status" value="1"/>
</dbReference>
<name>A0A1R2CSX8_9CILI</name>
<evidence type="ECO:0000313" key="3">
    <source>
        <dbReference type="EMBL" id="OMJ92073.1"/>
    </source>
</evidence>
<dbReference type="SMART" id="SM00612">
    <property type="entry name" value="Kelch"/>
    <property type="match status" value="3"/>
</dbReference>
<dbReference type="Proteomes" id="UP000187209">
    <property type="component" value="Unassembled WGS sequence"/>
</dbReference>
<evidence type="ECO:0000313" key="4">
    <source>
        <dbReference type="Proteomes" id="UP000187209"/>
    </source>
</evidence>
<proteinExistence type="predicted"/>
<dbReference type="SUPFAM" id="SSF57845">
    <property type="entry name" value="B-box zinc-binding domain"/>
    <property type="match status" value="1"/>
</dbReference>
<dbReference type="Pfam" id="PF01344">
    <property type="entry name" value="Kelch_1"/>
    <property type="match status" value="1"/>
</dbReference>
<organism evidence="3 4">
    <name type="scientific">Stentor coeruleus</name>
    <dbReference type="NCBI Taxonomy" id="5963"/>
    <lineage>
        <taxon>Eukaryota</taxon>
        <taxon>Sar</taxon>
        <taxon>Alveolata</taxon>
        <taxon>Ciliophora</taxon>
        <taxon>Postciliodesmatophora</taxon>
        <taxon>Heterotrichea</taxon>
        <taxon>Heterotrichida</taxon>
        <taxon>Stentoridae</taxon>
        <taxon>Stentor</taxon>
    </lineage>
</organism>
<dbReference type="EMBL" id="MPUH01000069">
    <property type="protein sequence ID" value="OMJ92073.1"/>
    <property type="molecule type" value="Genomic_DNA"/>
</dbReference>
<dbReference type="Gene3D" id="3.30.160.60">
    <property type="entry name" value="Classic Zinc Finger"/>
    <property type="match status" value="1"/>
</dbReference>
<dbReference type="AlphaFoldDB" id="A0A1R2CSX8"/>
<dbReference type="InterPro" id="IPR051746">
    <property type="entry name" value="Kelch_domain_containing_8"/>
</dbReference>
<keyword evidence="2" id="KW-0677">Repeat</keyword>
<dbReference type="InterPro" id="IPR015915">
    <property type="entry name" value="Kelch-typ_b-propeller"/>
</dbReference>
<dbReference type="PANTHER" id="PTHR46260:SF3">
    <property type="entry name" value="RING-TYPE DOMAIN-CONTAINING PROTEIN"/>
    <property type="match status" value="1"/>
</dbReference>
<dbReference type="CDD" id="cd19756">
    <property type="entry name" value="Bbox2"/>
    <property type="match status" value="1"/>
</dbReference>
<dbReference type="PANTHER" id="PTHR46260">
    <property type="entry name" value="RING-TYPE DOMAIN-CONTAINING PROTEIN"/>
    <property type="match status" value="1"/>
</dbReference>
<accession>A0A1R2CSX8</accession>
<sequence>MENLLPVCSLCEIKTIHTKSEAYCEFNKKKYCMQCISKLTTSIVPTSCKPVNVNTDLKENASISIGSWDKCSTHGHKERLLCVTCNSPVCVLCVPNHDLHKFQSIEDLLVEYLPHFYEIDFLTKYAQKDIKNDIEGLKVLENKNIKAFNKLQNQTSGIILNKCRNKIEKYSKRLQEKVPFYSGKILSSIVYQLKNPYNYEERLGTFMHWIQWNSSNFFTYNILTNITTAHILPEELKFPHFCRSIQISSSKILACGGRDQPNGNGLTRAFIIDFKPFSVKNIPDMHSGRANHLLIFLSNFVYVIGGCDHENKYSNRVERLCIKKLTWELQANCNEIRDSSAGVGIESENALYVFGGRYSQKTILTTVEKFLVDSNIWISLDIKLKYSGMVLGSIMVSEKDVLIFAGQDENAIPLTKVNLVNLNTNEVREIEDFSQGGCVLNEPVFYNGKVYTFVFVSGSSRKICSWDSKTYVWNSIISQ</sequence>